<evidence type="ECO:0000313" key="7">
    <source>
        <dbReference type="Ensembl" id="ENSAMXP00005017466.1"/>
    </source>
</evidence>
<evidence type="ECO:0000256" key="3">
    <source>
        <dbReference type="ARBA" id="ARBA00022525"/>
    </source>
</evidence>
<reference evidence="6 9" key="1">
    <citation type="submission" date="2021-07" db="EMBL/GenBank/DDBJ databases">
        <authorList>
            <person name="Imarazene B."/>
            <person name="Zahm M."/>
            <person name="Klopp C."/>
            <person name="Cabau C."/>
            <person name="Beille S."/>
            <person name="Jouanno E."/>
            <person name="Castinel A."/>
            <person name="Lluch J."/>
            <person name="Gil L."/>
            <person name="Kuchtly C."/>
            <person name="Lopez Roques C."/>
            <person name="Donnadieu C."/>
            <person name="Parrinello H."/>
            <person name="Journot L."/>
            <person name="Du K."/>
            <person name="Schartl M."/>
            <person name="Retaux S."/>
            <person name="Guiguen Y."/>
        </authorList>
    </citation>
    <scope>NUCLEOTIDE SEQUENCE [LARGE SCALE GENOMIC DNA]</scope>
    <source>
        <strain evidence="6">Pach_M1</strain>
        <tissue evidence="6">Testis</tissue>
    </source>
</reference>
<evidence type="ECO:0000313" key="6">
    <source>
        <dbReference type="EMBL" id="KAG9281406.1"/>
    </source>
</evidence>
<keyword evidence="3" id="KW-0964">Secreted</keyword>
<proteinExistence type="inferred from homology"/>
<evidence type="ECO:0000313" key="9">
    <source>
        <dbReference type="Proteomes" id="UP000752171"/>
    </source>
</evidence>
<dbReference type="Pfam" id="PF11109">
    <property type="entry name" value="RFamide_26RFa"/>
    <property type="match status" value="1"/>
</dbReference>
<dbReference type="GO" id="GO:0005576">
    <property type="term" value="C:extracellular region"/>
    <property type="evidence" value="ECO:0007669"/>
    <property type="project" value="UniProtKB-SubCell"/>
</dbReference>
<name>A0A8B9HSK7_ASTMX</name>
<dbReference type="GO" id="GO:0031854">
    <property type="term" value="F:orexigenic neuropeptide QRFP receptor binding"/>
    <property type="evidence" value="ECO:0007669"/>
    <property type="project" value="InterPro"/>
</dbReference>
<keyword evidence="4" id="KW-0027">Amidation</keyword>
<protein>
    <recommendedName>
        <fullName evidence="10">Pyroglutamylated RFamide peptide</fullName>
    </recommendedName>
</protein>
<evidence type="ECO:0000256" key="5">
    <source>
        <dbReference type="SAM" id="SignalP"/>
    </source>
</evidence>
<gene>
    <name evidence="6" type="ORF">AMEX_G4240</name>
</gene>
<evidence type="ECO:0000256" key="1">
    <source>
        <dbReference type="ARBA" id="ARBA00004613"/>
    </source>
</evidence>
<dbReference type="Proteomes" id="UP000694621">
    <property type="component" value="Unplaced"/>
</dbReference>
<evidence type="ECO:0000313" key="8">
    <source>
        <dbReference type="Proteomes" id="UP000694621"/>
    </source>
</evidence>
<sequence>MKLQLFHICSSLSGLVLLSLVLLVLSPSGSSLPHQSAAYLPALEDPDWEAALLQLQALIGGAPGAGRAQPWALIGELGPEELLARLQGVESQVGWAPAPSGGVLRDLREDLGRRPLGPFPQHPMETVHYQQGGGVEGEGSEKRNEALMSIAGGLQAFNRQKGGFGFRFGRK</sequence>
<evidence type="ECO:0000256" key="4">
    <source>
        <dbReference type="ARBA" id="ARBA00022815"/>
    </source>
</evidence>
<dbReference type="Proteomes" id="UP000752171">
    <property type="component" value="Unassembled WGS sequence"/>
</dbReference>
<dbReference type="OrthoDB" id="8935520at2759"/>
<accession>A0A8B9HSK7</accession>
<comment type="similarity">
    <text evidence="2">Belongs to the RFamide neuropeptide family.</text>
</comment>
<dbReference type="EMBL" id="JAICCE010000002">
    <property type="protein sequence ID" value="KAG9281406.1"/>
    <property type="molecule type" value="Genomic_DNA"/>
</dbReference>
<evidence type="ECO:0008006" key="10">
    <source>
        <dbReference type="Google" id="ProtNLM"/>
    </source>
</evidence>
<dbReference type="AlphaFoldDB" id="A0A8B9HSK7"/>
<reference evidence="7" key="2">
    <citation type="submission" date="2025-05" db="UniProtKB">
        <authorList>
            <consortium name="Ensembl"/>
        </authorList>
    </citation>
    <scope>IDENTIFICATION</scope>
</reference>
<dbReference type="Ensembl" id="ENSAMXT00005019300.1">
    <property type="protein sequence ID" value="ENSAMXP00005017466.1"/>
    <property type="gene ID" value="ENSAMXG00005009116.1"/>
</dbReference>
<comment type="subcellular location">
    <subcellularLocation>
        <location evidence="1">Secreted</location>
    </subcellularLocation>
</comment>
<dbReference type="InterPro" id="IPR024565">
    <property type="entry name" value="P518"/>
</dbReference>
<keyword evidence="5" id="KW-0732">Signal</keyword>
<feature type="chain" id="PRO_5044669016" description="Pyroglutamylated RFamide peptide" evidence="5">
    <location>
        <begin position="32"/>
        <end position="171"/>
    </location>
</feature>
<evidence type="ECO:0000256" key="2">
    <source>
        <dbReference type="ARBA" id="ARBA00005516"/>
    </source>
</evidence>
<feature type="signal peptide" evidence="5">
    <location>
        <begin position="1"/>
        <end position="31"/>
    </location>
</feature>
<organism evidence="7 8">
    <name type="scientific">Astyanax mexicanus</name>
    <name type="common">Blind cave fish</name>
    <name type="synonym">Astyanax fasciatus mexicanus</name>
    <dbReference type="NCBI Taxonomy" id="7994"/>
    <lineage>
        <taxon>Eukaryota</taxon>
        <taxon>Metazoa</taxon>
        <taxon>Chordata</taxon>
        <taxon>Craniata</taxon>
        <taxon>Vertebrata</taxon>
        <taxon>Euteleostomi</taxon>
        <taxon>Actinopterygii</taxon>
        <taxon>Neopterygii</taxon>
        <taxon>Teleostei</taxon>
        <taxon>Ostariophysi</taxon>
        <taxon>Characiformes</taxon>
        <taxon>Characoidei</taxon>
        <taxon>Acestrorhamphidae</taxon>
        <taxon>Acestrorhamphinae</taxon>
        <taxon>Astyanax</taxon>
    </lineage>
</organism>